<dbReference type="Pfam" id="PF00632">
    <property type="entry name" value="HECT"/>
    <property type="match status" value="1"/>
</dbReference>
<keyword evidence="1" id="KW-0833">Ubl conjugation pathway</keyword>
<evidence type="ECO:0000313" key="4">
    <source>
        <dbReference type="EnsemblMetazoa" id="CLYHEMP013065.1"/>
    </source>
</evidence>
<dbReference type="Gene3D" id="3.30.2410.10">
    <property type="entry name" value="Hect, E3 ligase catalytic domain"/>
    <property type="match status" value="1"/>
</dbReference>
<evidence type="ECO:0000256" key="1">
    <source>
        <dbReference type="ARBA" id="ARBA00022786"/>
    </source>
</evidence>
<dbReference type="OrthoDB" id="2384350at2759"/>
<organism evidence="4 5">
    <name type="scientific">Clytia hemisphaerica</name>
    <dbReference type="NCBI Taxonomy" id="252671"/>
    <lineage>
        <taxon>Eukaryota</taxon>
        <taxon>Metazoa</taxon>
        <taxon>Cnidaria</taxon>
        <taxon>Hydrozoa</taxon>
        <taxon>Hydroidolina</taxon>
        <taxon>Leptothecata</taxon>
        <taxon>Obeliida</taxon>
        <taxon>Clytiidae</taxon>
        <taxon>Clytia</taxon>
    </lineage>
</organism>
<evidence type="ECO:0000256" key="2">
    <source>
        <dbReference type="SAM" id="Phobius"/>
    </source>
</evidence>
<dbReference type="Proteomes" id="UP000594262">
    <property type="component" value="Unplaced"/>
</dbReference>
<proteinExistence type="predicted"/>
<keyword evidence="2" id="KW-1133">Transmembrane helix</keyword>
<feature type="transmembrane region" description="Helical" evidence="2">
    <location>
        <begin position="31"/>
        <end position="53"/>
    </location>
</feature>
<reference evidence="4" key="1">
    <citation type="submission" date="2021-01" db="UniProtKB">
        <authorList>
            <consortium name="EnsemblMetazoa"/>
        </authorList>
    </citation>
    <scope>IDENTIFICATION</scope>
</reference>
<dbReference type="EnsemblMetazoa" id="CLYHEMT013065.1">
    <property type="protein sequence ID" value="CLYHEMP013065.1"/>
    <property type="gene ID" value="CLYHEMG013065"/>
</dbReference>
<protein>
    <recommendedName>
        <fullName evidence="3">HECT domain-containing protein</fullName>
    </recommendedName>
</protein>
<keyword evidence="5" id="KW-1185">Reference proteome</keyword>
<name>A0A7M5WU13_9CNID</name>
<evidence type="ECO:0000313" key="5">
    <source>
        <dbReference type="Proteomes" id="UP000594262"/>
    </source>
</evidence>
<sequence length="109" mass="12792">MKYVKIYTISKVRKGRTNPLKLKMPLLNLNFFLPALIQIDLRVYCFLFFAIGMDRIPVFGLEKKIDIEFVNVDRLPKTSTCGLMMEIPRNKTQERCEYALRHCKTYGIA</sequence>
<dbReference type="InterPro" id="IPR035983">
    <property type="entry name" value="Hect_E3_ubiquitin_ligase"/>
</dbReference>
<dbReference type="GO" id="GO:0004842">
    <property type="term" value="F:ubiquitin-protein transferase activity"/>
    <property type="evidence" value="ECO:0007669"/>
    <property type="project" value="InterPro"/>
</dbReference>
<keyword evidence="2" id="KW-0812">Transmembrane</keyword>
<feature type="domain" description="HECT" evidence="3">
    <location>
        <begin position="45"/>
        <end position="106"/>
    </location>
</feature>
<dbReference type="AlphaFoldDB" id="A0A7M5WU13"/>
<evidence type="ECO:0000259" key="3">
    <source>
        <dbReference type="Pfam" id="PF00632"/>
    </source>
</evidence>
<accession>A0A7M5WU13</accession>
<dbReference type="SUPFAM" id="SSF56204">
    <property type="entry name" value="Hect, E3 ligase catalytic domain"/>
    <property type="match status" value="1"/>
</dbReference>
<dbReference type="InterPro" id="IPR000569">
    <property type="entry name" value="HECT_dom"/>
</dbReference>
<keyword evidence="2" id="KW-0472">Membrane</keyword>